<dbReference type="RefSeq" id="XP_022255031.1">
    <property type="nucleotide sequence ID" value="XM_022399323.1"/>
</dbReference>
<dbReference type="SUPFAM" id="SSF56112">
    <property type="entry name" value="Protein kinase-like (PK-like)"/>
    <property type="match status" value="1"/>
</dbReference>
<dbReference type="InterPro" id="IPR011009">
    <property type="entry name" value="Kinase-like_dom_sf"/>
</dbReference>
<protein>
    <submittedName>
        <fullName evidence="5">Serine/threonine-protein kinase SMG1-like</fullName>
    </submittedName>
</protein>
<dbReference type="Proteomes" id="UP000694941">
    <property type="component" value="Unplaced"/>
</dbReference>
<name>A0ABM1TGM5_LIMPO</name>
<evidence type="ECO:0000259" key="2">
    <source>
        <dbReference type="PROSITE" id="PS50290"/>
    </source>
</evidence>
<dbReference type="InterPro" id="IPR000403">
    <property type="entry name" value="PI3/4_kinase_cat_dom"/>
</dbReference>
<sequence length="2225" mass="249733">MNQKSSSGKIKDFRREKSRGRRDEDERIKREESNYQRRSVDRSLPPTLHGRPKDLGLGIGEKSRSRSRDGRPHGSSLIFRRQERGKFSGGPSKRSTPDSSPVRTSQAGDTVKIQSNPIPSNGSSNSTSFQTYGGPDGSLLVEDSRLARILQRLEREDDRERQLSSLRQLKEIFSARENAKSNTFQAVSHNLCTVINTFDELIHHRLHHSVKQEIVSCLGMIGTLLGPEAKSFFQWIFNTCNSTISDEYRILLVKTLHENLKEDKVSGELENLMPMIMTHTQSTLENADLPDLLVAVVDVIIDIAKTFPSIFRGHFRDTVDILVGWHIDSTQAYSLTCYTSEALISFQQFWVEDINFSVTLLGQFLEDMEAYAEDLVQGNTSTGEGGDGTLEDQPPSPAECLAKITSLIRVFTTVLKSLGKSASPNESIAVTWDFLTENLKSLLKSVMLTSEYTYQELLLTAANESIMLLLLNTQSHAVVAMDKLLLYFKVFQLQPVEKLSEAHLLSILQLLIQCVNVLNTQLTVAFVKFVFSPESLCYKLKFYPSKNIQSQLLALQHMVLRLKNVPVLEEAYKYILGDIEAAFSILMEKECKLTSSQSSLGCTFSYSSKKAAGISFVSSLCALAEIGNAKHSIIGMWALNPGFFDLIATHLQPSSTHLAKKHPAIQYSMLHVLYSHCTRHGHFVSSSLLVSPSPTSVPPTAGHSSPILTTMSVVPPPSSGHLTSILTLLSSLLEQKEASYDTRLLCLWWVQEVVEGIQHHLSRVVENHDFIRLVKAVINLGYSLDPNVSVSCCIPLQIIIRAGATLYKKYLFKRCFELCLLKINDVDENVRREFLSLLVLLPLDIVISSSPMNITKLGIHQQSYLEVTPSQLWQVRRSHMNHFSGGTFHSHNFRTVMGFILHGTHPKDKDWPIRLFQSCQRSDKSSRRLMKLALSYSPALWFWATWESALACVTNKLRTPLGKPQDTFTTIEAAIKSYAKESRFPPNPRSLTQENNLIDLKRVKLLLDFMEHLEKLMYNAYEGCAIALPTLPKAVRTFFRTNKGTCQEWLHRVRLSVLVVAQQCGQPAVVIRQGYELLAEMKEAENTQSGDFERTLVLVVQALMMLRCPEPILGLYTWAKEKLGKKYLWIKTAVDHAAGKYEMAVQGFNNLYQTMNTDYTSHIVNCKLSTLGEVSEKFENDKYSSTETAESTIVGDLPEEVEKAKLSCSEDGGIYGDDDDFMTAALQHLQYKGGPVSRKDSGYFLQSFLLRMITECYKNLGNWAEVKQWIEAQKQINNKNGLTFPQFFSDEDIDYIKTLSVFEGGLGTSSPSSDKSLKDFFSGDQMDLTSLGWDVEQQFHKAEKILLNSALESLKVDKNETLEIEKISTRVKESKDLLVGLLQTSAMEWPPYVYPSQAALHVKAAAFSSLLQDGRKISPALLSADHSLNPADVSTAVLTHSLSWTNVWSHVAAKQQGIKPQVSCVSGLQLAAARLARKQQNYKLAQELLLKSIKLITGTESDGINGPGGNKSLLHVLKSSLNFPVSEQLVEVQREGAKLLQSGSNSEGGIGILLGSLRSSVTILNSKELVLKDTSLSFLKELTTRSILTLVKYLRQDTTLLTQLSSCQNENLEKDVENFNWLLEMSTRSSSNMSRLTDSLRRSLSDFSGSYFQAGDTVGPTDCALGQLLHLGVNQCPTSAKAWSLLAGWCYRWGRKAVDTSSSTSSLYPEEAEKALSILPLDVDSETQETVLQVLGQIHRSTCEEWDDDHPGWDLLEDMAEITKKQLTSICPQLTNTEDTLEQLVAIRRGVVQRAYCYYELTAKAYFQYLQLSDQSDLEKENVTATLRLLRLVVKHASELRDVLEKGLAKTPTAPWRGIIPQLFSRLSHPEPYVRQSISDLLCRVAQASPHLIVFPAVVGCLTSKARVNLQQDTSCDFLEPYLSQGLAAETGSHDLVTLPDNQDLPKSIPGVVSDEEDSEEDSQNTAIMQNCFSALVETLGRQDARTIAEVKTLVHELRRITLLWDELWLGTLTLHHSEMCRRVSILEEEIKKVEGNSSLSKQDKLEIIKEKHHVFLKTVLFVLQQLQQITSQPPETPHEQWFQNTFSEVIDTTLEKLQNPTNPYQPHQGLQYYKQLHQMLQQKVQQQSRGHLMMDKISPVLADLKSTVIPMPGINATSSSIVTIQSFHQNVSILPTKTKPKKLAFVGSDGQKYTYLFKGLEDLHLDERIMQFLSIVNNMFVKKK</sequence>
<feature type="domain" description="PI3K/PI4K catalytic" evidence="2">
    <location>
        <begin position="2168"/>
        <end position="2225"/>
    </location>
</feature>
<dbReference type="PANTHER" id="PTHR11139">
    <property type="entry name" value="ATAXIA TELANGIECTASIA MUTATED ATM -RELATED"/>
    <property type="match status" value="1"/>
</dbReference>
<feature type="compositionally biased region" description="Basic and acidic residues" evidence="1">
    <location>
        <begin position="61"/>
        <end position="72"/>
    </location>
</feature>
<dbReference type="Pfam" id="PF15785">
    <property type="entry name" value="SMG1"/>
    <property type="match status" value="1"/>
</dbReference>
<gene>
    <name evidence="5" type="primary">LOC106470681</name>
</gene>
<dbReference type="InterPro" id="IPR016024">
    <property type="entry name" value="ARM-type_fold"/>
</dbReference>
<keyword evidence="4" id="KW-1185">Reference proteome</keyword>
<feature type="compositionally biased region" description="Low complexity" evidence="1">
    <location>
        <begin position="115"/>
        <end position="128"/>
    </location>
</feature>
<dbReference type="PANTHER" id="PTHR11139:SF71">
    <property type="entry name" value="SERINE_THREONINE-PROTEIN KINASE SMG1"/>
    <property type="match status" value="1"/>
</dbReference>
<reference evidence="5" key="1">
    <citation type="submission" date="2025-08" db="UniProtKB">
        <authorList>
            <consortium name="RefSeq"/>
        </authorList>
    </citation>
    <scope>IDENTIFICATION</scope>
    <source>
        <tissue evidence="5">Muscle</tissue>
    </source>
</reference>
<dbReference type="InterPro" id="IPR031559">
    <property type="entry name" value="SMG1"/>
</dbReference>
<dbReference type="Gene3D" id="1.25.10.10">
    <property type="entry name" value="Leucine-rich Repeat Variant"/>
    <property type="match status" value="1"/>
</dbReference>
<feature type="compositionally biased region" description="Basic and acidic residues" evidence="1">
    <location>
        <begin position="9"/>
        <end position="41"/>
    </location>
</feature>
<feature type="region of interest" description="Disordered" evidence="1">
    <location>
        <begin position="1"/>
        <end position="136"/>
    </location>
</feature>
<dbReference type="InterPro" id="IPR050517">
    <property type="entry name" value="DDR_Repair_Kinase"/>
</dbReference>
<dbReference type="SMART" id="SM01345">
    <property type="entry name" value="Rapamycin_bind"/>
    <property type="match status" value="1"/>
</dbReference>
<dbReference type="PROSITE" id="PS50290">
    <property type="entry name" value="PI3_4_KINASE_3"/>
    <property type="match status" value="1"/>
</dbReference>
<organism evidence="4 5">
    <name type="scientific">Limulus polyphemus</name>
    <name type="common">Atlantic horseshoe crab</name>
    <dbReference type="NCBI Taxonomy" id="6850"/>
    <lineage>
        <taxon>Eukaryota</taxon>
        <taxon>Metazoa</taxon>
        <taxon>Ecdysozoa</taxon>
        <taxon>Arthropoda</taxon>
        <taxon>Chelicerata</taxon>
        <taxon>Merostomata</taxon>
        <taxon>Xiphosura</taxon>
        <taxon>Limulidae</taxon>
        <taxon>Limulus</taxon>
    </lineage>
</organism>
<accession>A0ABM1TGM5</accession>
<evidence type="ECO:0000256" key="1">
    <source>
        <dbReference type="SAM" id="MobiDB-lite"/>
    </source>
</evidence>
<evidence type="ECO:0000313" key="5">
    <source>
        <dbReference type="RefSeq" id="XP_022255031.1"/>
    </source>
</evidence>
<dbReference type="PROSITE" id="PS51189">
    <property type="entry name" value="FAT"/>
    <property type="match status" value="1"/>
</dbReference>
<evidence type="ECO:0000313" key="4">
    <source>
        <dbReference type="Proteomes" id="UP000694941"/>
    </source>
</evidence>
<dbReference type="InterPro" id="IPR011989">
    <property type="entry name" value="ARM-like"/>
</dbReference>
<feature type="domain" description="FAT" evidence="3">
    <location>
        <begin position="1354"/>
        <end position="1903"/>
    </location>
</feature>
<proteinExistence type="predicted"/>
<feature type="non-terminal residue" evidence="5">
    <location>
        <position position="2225"/>
    </location>
</feature>
<feature type="compositionally biased region" description="Polar residues" evidence="1">
    <location>
        <begin position="93"/>
        <end position="114"/>
    </location>
</feature>
<evidence type="ECO:0000259" key="3">
    <source>
        <dbReference type="PROSITE" id="PS51189"/>
    </source>
</evidence>
<dbReference type="Gene3D" id="3.30.1010.10">
    <property type="entry name" value="Phosphatidylinositol 3-kinase Catalytic Subunit, Chain A, domain 4"/>
    <property type="match status" value="1"/>
</dbReference>
<dbReference type="InterPro" id="IPR014009">
    <property type="entry name" value="PIK_FAT"/>
</dbReference>
<dbReference type="SUPFAM" id="SSF48371">
    <property type="entry name" value="ARM repeat"/>
    <property type="match status" value="2"/>
</dbReference>
<dbReference type="GeneID" id="106470681"/>